<dbReference type="InterPro" id="IPR036884">
    <property type="entry name" value="2Fe-2S-bd_dom_sf"/>
</dbReference>
<sequence>MPAVIYVNGARQEIEAQDQRALLDILRNELGLKGAHFGCGAGSCGACTVLVDGVPVQACDTPLWSVEGKQVVTVEGLARHEAGARLQQAFIRHGAAQCGYCTSGMLAAATGLLMRCPHPDAATIREHMDRNLCRCGSHLRVIRAISEAAGAGGGEP</sequence>
<dbReference type="InterPro" id="IPR051452">
    <property type="entry name" value="Diverse_Oxidoreductases"/>
</dbReference>
<keyword evidence="5" id="KW-0411">Iron-sulfur</keyword>
<dbReference type="KEGG" id="bpt:Bpet3962"/>
<evidence type="ECO:0000256" key="2">
    <source>
        <dbReference type="ARBA" id="ARBA00022723"/>
    </source>
</evidence>
<evidence type="ECO:0000259" key="6">
    <source>
        <dbReference type="PROSITE" id="PS51085"/>
    </source>
</evidence>
<reference evidence="7 8" key="1">
    <citation type="journal article" date="2008" name="BMC Genomics">
        <title>The missing link: Bordetella petrii is endowed with both the metabolic versatility of environmental bacteria and virulence traits of pathogenic Bordetellae.</title>
        <authorList>
            <person name="Gross R."/>
            <person name="Guzman C.A."/>
            <person name="Sebaihia M."/>
            <person name="Martins Dos Santos V.A."/>
            <person name="Pieper D.H."/>
            <person name="Koebnik R."/>
            <person name="Lechner M."/>
            <person name="Bartels D."/>
            <person name="Buhrmester J."/>
            <person name="Choudhuri J.V."/>
            <person name="Ebensen T."/>
            <person name="Gaigalat L."/>
            <person name="Herrmann S."/>
            <person name="Khachane A.N."/>
            <person name="Larisch C."/>
            <person name="Link S."/>
            <person name="Linke B."/>
            <person name="Meyer F."/>
            <person name="Mormann S."/>
            <person name="Nakunst D."/>
            <person name="Rueckert C."/>
            <person name="Schneiker-Bekel S."/>
            <person name="Schulze K."/>
            <person name="Vorhoelter F.J."/>
            <person name="Yevsa T."/>
            <person name="Engle J.T."/>
            <person name="Goldman W.E."/>
            <person name="Puehler A."/>
            <person name="Goebel U.B."/>
            <person name="Goesmann A."/>
            <person name="Bloecker H."/>
            <person name="Kaiser O."/>
            <person name="Martinez-Arias R."/>
        </authorList>
    </citation>
    <scope>NUCLEOTIDE SEQUENCE [LARGE SCALE GENOMIC DNA]</scope>
    <source>
        <strain evidence="8">ATCC BAA-461 / DSM 12804 / CCUG 43448 / CIP 107267 / Se-1111R</strain>
    </source>
</reference>
<proteinExistence type="predicted"/>
<dbReference type="Proteomes" id="UP000001225">
    <property type="component" value="Chromosome"/>
</dbReference>
<dbReference type="SUPFAM" id="SSF54292">
    <property type="entry name" value="2Fe-2S ferredoxin-like"/>
    <property type="match status" value="1"/>
</dbReference>
<evidence type="ECO:0000256" key="4">
    <source>
        <dbReference type="ARBA" id="ARBA00023004"/>
    </source>
</evidence>
<dbReference type="GO" id="GO:0051537">
    <property type="term" value="F:2 iron, 2 sulfur cluster binding"/>
    <property type="evidence" value="ECO:0007669"/>
    <property type="project" value="UniProtKB-KW"/>
</dbReference>
<dbReference type="AlphaFoldDB" id="A9I6I1"/>
<dbReference type="PROSITE" id="PS00197">
    <property type="entry name" value="2FE2S_FER_1"/>
    <property type="match status" value="1"/>
</dbReference>
<dbReference type="InterPro" id="IPR012675">
    <property type="entry name" value="Beta-grasp_dom_sf"/>
</dbReference>
<dbReference type="PANTHER" id="PTHR44379">
    <property type="entry name" value="OXIDOREDUCTASE WITH IRON-SULFUR SUBUNIT"/>
    <property type="match status" value="1"/>
</dbReference>
<dbReference type="InterPro" id="IPR006058">
    <property type="entry name" value="2Fe2S_fd_BS"/>
</dbReference>
<keyword evidence="3" id="KW-0560">Oxidoreductase</keyword>
<keyword evidence="1" id="KW-0001">2Fe-2S</keyword>
<accession>A9I6I1</accession>
<keyword evidence="8" id="KW-1185">Reference proteome</keyword>
<dbReference type="Gene3D" id="1.10.150.120">
    <property type="entry name" value="[2Fe-2S]-binding domain"/>
    <property type="match status" value="1"/>
</dbReference>
<evidence type="ECO:0000256" key="1">
    <source>
        <dbReference type="ARBA" id="ARBA00022714"/>
    </source>
</evidence>
<keyword evidence="4" id="KW-0408">Iron</keyword>
<dbReference type="Pfam" id="PF00111">
    <property type="entry name" value="Fer2"/>
    <property type="match status" value="1"/>
</dbReference>
<dbReference type="eggNOG" id="COG2080">
    <property type="taxonomic scope" value="Bacteria"/>
</dbReference>
<dbReference type="PROSITE" id="PS51085">
    <property type="entry name" value="2FE2S_FER_2"/>
    <property type="match status" value="1"/>
</dbReference>
<dbReference type="SUPFAM" id="SSF47741">
    <property type="entry name" value="CO dehydrogenase ISP C-domain like"/>
    <property type="match status" value="1"/>
</dbReference>
<feature type="domain" description="2Fe-2S ferredoxin-type" evidence="6">
    <location>
        <begin position="1"/>
        <end position="77"/>
    </location>
</feature>
<keyword evidence="2" id="KW-0479">Metal-binding</keyword>
<dbReference type="EMBL" id="AM902716">
    <property type="protein sequence ID" value="CAP44308.1"/>
    <property type="molecule type" value="Genomic_DNA"/>
</dbReference>
<dbReference type="PANTHER" id="PTHR44379:SF6">
    <property type="entry name" value="BLR6046 PROTEIN"/>
    <property type="match status" value="1"/>
</dbReference>
<dbReference type="GO" id="GO:0016491">
    <property type="term" value="F:oxidoreductase activity"/>
    <property type="evidence" value="ECO:0007669"/>
    <property type="project" value="UniProtKB-KW"/>
</dbReference>
<dbReference type="InterPro" id="IPR001041">
    <property type="entry name" value="2Fe-2S_ferredoxin-type"/>
</dbReference>
<protein>
    <submittedName>
        <fullName evidence="7">Probable oxidoreductase</fullName>
    </submittedName>
</protein>
<evidence type="ECO:0000256" key="5">
    <source>
        <dbReference type="ARBA" id="ARBA00023014"/>
    </source>
</evidence>
<organism evidence="7 8">
    <name type="scientific">Bordetella petrii (strain ATCC BAA-461 / DSM 12804 / CCUG 43448 / CIP 107267 / Se-1111R)</name>
    <dbReference type="NCBI Taxonomy" id="340100"/>
    <lineage>
        <taxon>Bacteria</taxon>
        <taxon>Pseudomonadati</taxon>
        <taxon>Pseudomonadota</taxon>
        <taxon>Betaproteobacteria</taxon>
        <taxon>Burkholderiales</taxon>
        <taxon>Alcaligenaceae</taxon>
        <taxon>Bordetella</taxon>
    </lineage>
</organism>
<dbReference type="CDD" id="cd00207">
    <property type="entry name" value="fer2"/>
    <property type="match status" value="1"/>
</dbReference>
<dbReference type="Gene3D" id="3.10.20.30">
    <property type="match status" value="1"/>
</dbReference>
<evidence type="ECO:0000313" key="7">
    <source>
        <dbReference type="EMBL" id="CAP44308.1"/>
    </source>
</evidence>
<evidence type="ECO:0000256" key="3">
    <source>
        <dbReference type="ARBA" id="ARBA00023002"/>
    </source>
</evidence>
<gene>
    <name evidence="7" type="ordered locus">Bpet3962</name>
</gene>
<name>A9I6I1_BORPD</name>
<dbReference type="InterPro" id="IPR036010">
    <property type="entry name" value="2Fe-2S_ferredoxin-like_sf"/>
</dbReference>
<dbReference type="GO" id="GO:0046872">
    <property type="term" value="F:metal ion binding"/>
    <property type="evidence" value="ECO:0007669"/>
    <property type="project" value="UniProtKB-KW"/>
</dbReference>
<dbReference type="Pfam" id="PF01799">
    <property type="entry name" value="Fer2_2"/>
    <property type="match status" value="1"/>
</dbReference>
<evidence type="ECO:0000313" key="8">
    <source>
        <dbReference type="Proteomes" id="UP000001225"/>
    </source>
</evidence>
<dbReference type="STRING" id="94624.Bpet3962"/>
<dbReference type="InterPro" id="IPR002888">
    <property type="entry name" value="2Fe-2S-bd"/>
</dbReference>